<evidence type="ECO:0000313" key="1">
    <source>
        <dbReference type="EMBL" id="MBB5365738.1"/>
    </source>
</evidence>
<name>A0A7W8JZJ8_9DEIO</name>
<reference evidence="1 2" key="1">
    <citation type="submission" date="2020-08" db="EMBL/GenBank/DDBJ databases">
        <title>Genomic Encyclopedia of Type Strains, Phase IV (KMG-IV): sequencing the most valuable type-strain genomes for metagenomic binning, comparative biology and taxonomic classification.</title>
        <authorList>
            <person name="Goeker M."/>
        </authorList>
    </citation>
    <scope>NUCLEOTIDE SEQUENCE [LARGE SCALE GENOMIC DNA]</scope>
    <source>
        <strain evidence="1 2">DSM 27939</strain>
    </source>
</reference>
<gene>
    <name evidence="1" type="ORF">HNQ08_004864</name>
</gene>
<keyword evidence="2" id="KW-1185">Reference proteome</keyword>
<protein>
    <submittedName>
        <fullName evidence="1">Uncharacterized protein</fullName>
    </submittedName>
</protein>
<comment type="caution">
    <text evidence="1">The sequence shown here is derived from an EMBL/GenBank/DDBJ whole genome shotgun (WGS) entry which is preliminary data.</text>
</comment>
<accession>A0A7W8JZJ8</accession>
<dbReference type="EMBL" id="JACHFL010000021">
    <property type="protein sequence ID" value="MBB5365738.1"/>
    <property type="molecule type" value="Genomic_DNA"/>
</dbReference>
<sequence length="35" mass="4100">MIPRWRLDEVGISYQVLEELDLADVARRIRAVQTS</sequence>
<evidence type="ECO:0000313" key="2">
    <source>
        <dbReference type="Proteomes" id="UP000552709"/>
    </source>
</evidence>
<organism evidence="1 2">
    <name type="scientific">Deinococcus humi</name>
    <dbReference type="NCBI Taxonomy" id="662880"/>
    <lineage>
        <taxon>Bacteria</taxon>
        <taxon>Thermotogati</taxon>
        <taxon>Deinococcota</taxon>
        <taxon>Deinococci</taxon>
        <taxon>Deinococcales</taxon>
        <taxon>Deinococcaceae</taxon>
        <taxon>Deinococcus</taxon>
    </lineage>
</organism>
<dbReference type="AlphaFoldDB" id="A0A7W8JZJ8"/>
<dbReference type="Proteomes" id="UP000552709">
    <property type="component" value="Unassembled WGS sequence"/>
</dbReference>
<proteinExistence type="predicted"/>